<sequence length="212" mass="22981">MFIHQDSVEYMYNSPVGRIDYFEARINDHSYISLASGHFTLTLEGSDPGIRNHRMKVKAVPPPLVHRSSLAAGQDNSSEWGFLLYLPAQPTECKLPTINPPPSRPYTSTSAAKLLGVTSVQVVAVIGERRLVVPYEAPKASTLAYEHHNMDGSRTRSVILDSIPSTLGFARDAGGGCAHGFCEPELSGSLSLGYVRISASTSLTKHGIEKGR</sequence>
<reference evidence="1 2" key="1">
    <citation type="submission" date="2024-05" db="EMBL/GenBank/DDBJ databases">
        <title>A draft genome resource for the thread blight pathogen Marasmius tenuissimus strain MS-2.</title>
        <authorList>
            <person name="Yulfo-Soto G.E."/>
            <person name="Baruah I.K."/>
            <person name="Amoako-Attah I."/>
            <person name="Bukari Y."/>
            <person name="Meinhardt L.W."/>
            <person name="Bailey B.A."/>
            <person name="Cohen S.P."/>
        </authorList>
    </citation>
    <scope>NUCLEOTIDE SEQUENCE [LARGE SCALE GENOMIC DNA]</scope>
    <source>
        <strain evidence="1 2">MS-2</strain>
    </source>
</reference>
<dbReference type="Proteomes" id="UP001437256">
    <property type="component" value="Unassembled WGS sequence"/>
</dbReference>
<accession>A0ABR2ZGL6</accession>
<keyword evidence="2" id="KW-1185">Reference proteome</keyword>
<comment type="caution">
    <text evidence="1">The sequence shown here is derived from an EMBL/GenBank/DDBJ whole genome shotgun (WGS) entry which is preliminary data.</text>
</comment>
<gene>
    <name evidence="1" type="ORF">AAF712_012438</name>
</gene>
<dbReference type="EMBL" id="JBBXMP010000161">
    <property type="protein sequence ID" value="KAL0060795.1"/>
    <property type="molecule type" value="Genomic_DNA"/>
</dbReference>
<name>A0ABR2ZGL6_9AGAR</name>
<evidence type="ECO:0000313" key="1">
    <source>
        <dbReference type="EMBL" id="KAL0060795.1"/>
    </source>
</evidence>
<organism evidence="1 2">
    <name type="scientific">Marasmius tenuissimus</name>
    <dbReference type="NCBI Taxonomy" id="585030"/>
    <lineage>
        <taxon>Eukaryota</taxon>
        <taxon>Fungi</taxon>
        <taxon>Dikarya</taxon>
        <taxon>Basidiomycota</taxon>
        <taxon>Agaricomycotina</taxon>
        <taxon>Agaricomycetes</taxon>
        <taxon>Agaricomycetidae</taxon>
        <taxon>Agaricales</taxon>
        <taxon>Marasmiineae</taxon>
        <taxon>Marasmiaceae</taxon>
        <taxon>Marasmius</taxon>
    </lineage>
</organism>
<proteinExistence type="predicted"/>
<protein>
    <submittedName>
        <fullName evidence="1">Uncharacterized protein</fullName>
    </submittedName>
</protein>
<evidence type="ECO:0000313" key="2">
    <source>
        <dbReference type="Proteomes" id="UP001437256"/>
    </source>
</evidence>